<evidence type="ECO:0008006" key="3">
    <source>
        <dbReference type="Google" id="ProtNLM"/>
    </source>
</evidence>
<accession>A0ABQ5MFR8</accession>
<dbReference type="EMBL" id="BRVO01000001">
    <property type="protein sequence ID" value="GLB48202.1"/>
    <property type="molecule type" value="Genomic_DNA"/>
</dbReference>
<dbReference type="RefSeq" id="WP_281763855.1">
    <property type="nucleotide sequence ID" value="NZ_BRVO01000001.1"/>
</dbReference>
<organism evidence="1 2">
    <name type="scientific">Neptunitalea lumnitzerae</name>
    <dbReference type="NCBI Taxonomy" id="2965509"/>
    <lineage>
        <taxon>Bacteria</taxon>
        <taxon>Pseudomonadati</taxon>
        <taxon>Bacteroidota</taxon>
        <taxon>Flavobacteriia</taxon>
        <taxon>Flavobacteriales</taxon>
        <taxon>Flavobacteriaceae</taxon>
        <taxon>Neptunitalea</taxon>
    </lineage>
</organism>
<dbReference type="Proteomes" id="UP001143543">
    <property type="component" value="Unassembled WGS sequence"/>
</dbReference>
<proteinExistence type="predicted"/>
<keyword evidence="2" id="KW-1185">Reference proteome</keyword>
<comment type="caution">
    <text evidence="1">The sequence shown here is derived from an EMBL/GenBank/DDBJ whole genome shotgun (WGS) entry which is preliminary data.</text>
</comment>
<sequence length="290" mass="34313">MKLEDLKINEILGITSDTTFSIIENFYIKKYGSREEAEKVFEDLVNSHDNDDDLQAAVTEKLKKDFYYNYWKVIIEIFSESTGCKDLLKRMSDFKASESSLSFKKIAPKMLHDYENYMKPAFEEILDISEDSKNEIISYIHKINTFSLSQTRKELGYPDPRTFNYWLIFLFGNKYKAKTKEKGRNAGKISLLDYIKIVSAFILRHDESKIDFSKPEKMLERFESQKSTHKKILIELEGYYAKLREKLEDVNLSNTYTDKFKNKKFDINKRKFPYVIYSIIEDALKNVTHK</sequence>
<gene>
    <name evidence="1" type="ORF">Y10_05700</name>
</gene>
<name>A0ABQ5MFR8_9FLAO</name>
<evidence type="ECO:0000313" key="2">
    <source>
        <dbReference type="Proteomes" id="UP001143543"/>
    </source>
</evidence>
<reference evidence="1" key="1">
    <citation type="submission" date="2022-07" db="EMBL/GenBank/DDBJ databases">
        <title>Taxonomy of Novel Oxalotrophic and Methylotrophic Bacteria.</title>
        <authorList>
            <person name="Sahin N."/>
            <person name="Tani A."/>
        </authorList>
    </citation>
    <scope>NUCLEOTIDE SEQUENCE</scope>
    <source>
        <strain evidence="1">Y10</strain>
    </source>
</reference>
<evidence type="ECO:0000313" key="1">
    <source>
        <dbReference type="EMBL" id="GLB48202.1"/>
    </source>
</evidence>
<protein>
    <recommendedName>
        <fullName evidence="3">LAGLIDADG homing endonuclease</fullName>
    </recommendedName>
</protein>